<accession>A0AC59EWZ7</accession>
<reference evidence="1 2" key="1">
    <citation type="journal article" date="2013" name="Proc. Natl. Acad. Sci. U.S.A.">
        <title>Genome of Phaeocystis globosa virus PgV-16T highlights the common ancestry of the largest known DNA viruses infecting eukaryotes.</title>
        <authorList>
            <person name="Santini S."/>
            <person name="Jeudy S."/>
            <person name="Bartoli J."/>
            <person name="Poirot O."/>
            <person name="Lescot M."/>
            <person name="Abergel C."/>
            <person name="Barbe V."/>
            <person name="Wommack K.E."/>
            <person name="Noordeloos A.A."/>
            <person name="Brussaard C.P."/>
            <person name="Claverie J.M."/>
        </authorList>
    </citation>
    <scope>NUCLEOTIDE SEQUENCE [LARGE SCALE GENOMIC DNA]</scope>
    <source>
        <strain evidence="1 2">16T</strain>
    </source>
</reference>
<organism evidence="1 2">
    <name type="scientific">Phaeocystis globosa virus PgV-16T</name>
    <dbReference type="NCBI Taxonomy" id="3071227"/>
    <lineage>
        <taxon>Viruses</taxon>
        <taxon>Varidnaviria</taxon>
        <taxon>Bamfordvirae</taxon>
        <taxon>Nucleocytoviricota</taxon>
        <taxon>Megaviricetes</taxon>
        <taxon>Imitervirales</taxon>
        <taxon>Mesomimiviridae</taxon>
        <taxon>Tethysvirus</taxon>
        <taxon>Tethysvirus hollandense</taxon>
    </lineage>
</organism>
<name>A0AC59EWZ7_9VIRU</name>
<sequence>MGQNYFYDLPDDIIDMIMFEAHKVSFKQTLNIIGYAILFRLYLRHRTDYE</sequence>
<evidence type="ECO:0000313" key="1">
    <source>
        <dbReference type="EMBL" id="AGM15471.1"/>
    </source>
</evidence>
<dbReference type="Proteomes" id="UP000204225">
    <property type="component" value="Segment"/>
</dbReference>
<proteinExistence type="predicted"/>
<protein>
    <submittedName>
        <fullName evidence="1">Uncharacterized protein</fullName>
    </submittedName>
</protein>
<keyword evidence="2" id="KW-1185">Reference proteome</keyword>
<dbReference type="EMBL" id="KC662249">
    <property type="protein sequence ID" value="AGM15471.1"/>
    <property type="molecule type" value="Genomic_DNA"/>
</dbReference>
<gene>
    <name evidence="1" type="ORF">PGCG_00160</name>
</gene>
<evidence type="ECO:0000313" key="2">
    <source>
        <dbReference type="Proteomes" id="UP000204225"/>
    </source>
</evidence>